<proteinExistence type="predicted"/>
<comment type="caution">
    <text evidence="1">The sequence shown here is derived from an EMBL/GenBank/DDBJ whole genome shotgun (WGS) entry which is preliminary data.</text>
</comment>
<dbReference type="EMBL" id="JABSTQ010000086">
    <property type="protein sequence ID" value="KAG0445682.1"/>
    <property type="molecule type" value="Genomic_DNA"/>
</dbReference>
<keyword evidence="2" id="KW-1185">Reference proteome</keyword>
<dbReference type="Proteomes" id="UP000805193">
    <property type="component" value="Unassembled WGS sequence"/>
</dbReference>
<sequence length="213" mass="23301">MSHDTSECGHSELSFDSSPPWIEIVTKAQQQRQHMLDNEANLNVHLDATKNTATIRTPSSVAGKALCDVKQLKIGNAIHAVTLYGLAPDDLSKGLIPEVPLRFSDAEILANLDQRRLKYAPAVGTSQAERPGIAARATQRPLQHPDPQAAQQFGPQVPVYLPEQGTTVRHEQQQAVVADPRHTYEIPKSKARTQPTNMAARPGNKTDVTVILQ</sequence>
<gene>
    <name evidence="1" type="ORF">HPB47_019293</name>
</gene>
<accession>A0AC60R1U1</accession>
<organism evidence="1 2">
    <name type="scientific">Ixodes persulcatus</name>
    <name type="common">Taiga tick</name>
    <dbReference type="NCBI Taxonomy" id="34615"/>
    <lineage>
        <taxon>Eukaryota</taxon>
        <taxon>Metazoa</taxon>
        <taxon>Ecdysozoa</taxon>
        <taxon>Arthropoda</taxon>
        <taxon>Chelicerata</taxon>
        <taxon>Arachnida</taxon>
        <taxon>Acari</taxon>
        <taxon>Parasitiformes</taxon>
        <taxon>Ixodida</taxon>
        <taxon>Ixodoidea</taxon>
        <taxon>Ixodidae</taxon>
        <taxon>Ixodinae</taxon>
        <taxon>Ixodes</taxon>
    </lineage>
</organism>
<evidence type="ECO:0000313" key="1">
    <source>
        <dbReference type="EMBL" id="KAG0445682.1"/>
    </source>
</evidence>
<evidence type="ECO:0000313" key="2">
    <source>
        <dbReference type="Proteomes" id="UP000805193"/>
    </source>
</evidence>
<reference evidence="1 2" key="1">
    <citation type="journal article" date="2020" name="Cell">
        <title>Large-Scale Comparative Analyses of Tick Genomes Elucidate Their Genetic Diversity and Vector Capacities.</title>
        <authorList>
            <consortium name="Tick Genome and Microbiome Consortium (TIGMIC)"/>
            <person name="Jia N."/>
            <person name="Wang J."/>
            <person name="Shi W."/>
            <person name="Du L."/>
            <person name="Sun Y."/>
            <person name="Zhan W."/>
            <person name="Jiang J.F."/>
            <person name="Wang Q."/>
            <person name="Zhang B."/>
            <person name="Ji P."/>
            <person name="Bell-Sakyi L."/>
            <person name="Cui X.M."/>
            <person name="Yuan T.T."/>
            <person name="Jiang B.G."/>
            <person name="Yang W.F."/>
            <person name="Lam T.T."/>
            <person name="Chang Q.C."/>
            <person name="Ding S.J."/>
            <person name="Wang X.J."/>
            <person name="Zhu J.G."/>
            <person name="Ruan X.D."/>
            <person name="Zhao L."/>
            <person name="Wei J.T."/>
            <person name="Ye R.Z."/>
            <person name="Que T.C."/>
            <person name="Du C.H."/>
            <person name="Zhou Y.H."/>
            <person name="Cheng J.X."/>
            <person name="Dai P.F."/>
            <person name="Guo W.B."/>
            <person name="Han X.H."/>
            <person name="Huang E.J."/>
            <person name="Li L.F."/>
            <person name="Wei W."/>
            <person name="Gao Y.C."/>
            <person name="Liu J.Z."/>
            <person name="Shao H.Z."/>
            <person name="Wang X."/>
            <person name="Wang C.C."/>
            <person name="Yang T.C."/>
            <person name="Huo Q.B."/>
            <person name="Li W."/>
            <person name="Chen H.Y."/>
            <person name="Chen S.E."/>
            <person name="Zhou L.G."/>
            <person name="Ni X.B."/>
            <person name="Tian J.H."/>
            <person name="Sheng Y."/>
            <person name="Liu T."/>
            <person name="Pan Y.S."/>
            <person name="Xia L.Y."/>
            <person name="Li J."/>
            <person name="Zhao F."/>
            <person name="Cao W.C."/>
        </authorList>
    </citation>
    <scope>NUCLEOTIDE SEQUENCE [LARGE SCALE GENOMIC DNA]</scope>
    <source>
        <strain evidence="1">Iper-2018</strain>
    </source>
</reference>
<name>A0AC60R1U1_IXOPE</name>
<protein>
    <submittedName>
        <fullName evidence="1">Uncharacterized protein</fullName>
    </submittedName>
</protein>